<proteinExistence type="predicted"/>
<comment type="caution">
    <text evidence="2">The sequence shown here is derived from an EMBL/GenBank/DDBJ whole genome shotgun (WGS) entry which is preliminary data.</text>
</comment>
<keyword evidence="3" id="KW-1185">Reference proteome</keyword>
<dbReference type="Proteomes" id="UP000639643">
    <property type="component" value="Unassembled WGS sequence"/>
</dbReference>
<evidence type="ECO:0000313" key="2">
    <source>
        <dbReference type="EMBL" id="KAF6836361.1"/>
    </source>
</evidence>
<dbReference type="AlphaFoldDB" id="A0A8H6KSB7"/>
<accession>A0A8H6KSB7</accession>
<evidence type="ECO:0000256" key="1">
    <source>
        <dbReference type="SAM" id="MobiDB-lite"/>
    </source>
</evidence>
<name>A0A8H6KSB7_9PEZI</name>
<feature type="region of interest" description="Disordered" evidence="1">
    <location>
        <begin position="147"/>
        <end position="185"/>
    </location>
</feature>
<gene>
    <name evidence="2" type="ORF">CMUS01_05438</name>
</gene>
<sequence length="185" mass="19983">MIRPGDSTPSHSEEKSEVVSVLGPFGATWDWRTHDKVLTLNGEECQFANSPGFISSSHAPPLEGRAKSWLQFDLAGVHDERGVSSGAPRRSLSFGSVDRDVGSAERWTLGSLGAGNPPDQHRSVSPLGRGSATGFILSRLSIQIPEKRGPSLYGRHRESNASKSRAADFNPVMDSNAETWASRVE</sequence>
<feature type="compositionally biased region" description="Basic and acidic residues" evidence="1">
    <location>
        <begin position="147"/>
        <end position="160"/>
    </location>
</feature>
<organism evidence="2 3">
    <name type="scientific">Colletotrichum musicola</name>
    <dbReference type="NCBI Taxonomy" id="2175873"/>
    <lineage>
        <taxon>Eukaryota</taxon>
        <taxon>Fungi</taxon>
        <taxon>Dikarya</taxon>
        <taxon>Ascomycota</taxon>
        <taxon>Pezizomycotina</taxon>
        <taxon>Sordariomycetes</taxon>
        <taxon>Hypocreomycetidae</taxon>
        <taxon>Glomerellales</taxon>
        <taxon>Glomerellaceae</taxon>
        <taxon>Colletotrichum</taxon>
        <taxon>Colletotrichum orchidearum species complex</taxon>
    </lineage>
</organism>
<feature type="region of interest" description="Disordered" evidence="1">
    <location>
        <begin position="108"/>
        <end position="128"/>
    </location>
</feature>
<reference evidence="2" key="1">
    <citation type="journal article" date="2020" name="Phytopathology">
        <title>Genome Sequence Resources of Colletotrichum truncatum, C. plurivorum, C. musicola, and C. sojae: Four Species Pathogenic to Soybean (Glycine max).</title>
        <authorList>
            <person name="Rogerio F."/>
            <person name="Boufleur T.R."/>
            <person name="Ciampi-Guillardi M."/>
            <person name="Sukno S.A."/>
            <person name="Thon M.R."/>
            <person name="Massola Junior N.S."/>
            <person name="Baroncelli R."/>
        </authorList>
    </citation>
    <scope>NUCLEOTIDE SEQUENCE</scope>
    <source>
        <strain evidence="2">LFN0074</strain>
    </source>
</reference>
<evidence type="ECO:0000313" key="3">
    <source>
        <dbReference type="Proteomes" id="UP000639643"/>
    </source>
</evidence>
<dbReference type="EMBL" id="WIGM01000161">
    <property type="protein sequence ID" value="KAF6836361.1"/>
    <property type="molecule type" value="Genomic_DNA"/>
</dbReference>
<protein>
    <submittedName>
        <fullName evidence="2">Uncharacterized protein</fullName>
    </submittedName>
</protein>